<feature type="region of interest" description="Disordered" evidence="1">
    <location>
        <begin position="193"/>
        <end position="218"/>
    </location>
</feature>
<dbReference type="Proteomes" id="UP001247307">
    <property type="component" value="Unassembled WGS sequence"/>
</dbReference>
<dbReference type="Gene3D" id="3.40.50.10170">
    <property type="match status" value="1"/>
</dbReference>
<protein>
    <submittedName>
        <fullName evidence="2">Fatty acid-binding protein DegV</fullName>
    </submittedName>
</protein>
<evidence type="ECO:0000313" key="2">
    <source>
        <dbReference type="EMBL" id="MDR6893002.1"/>
    </source>
</evidence>
<dbReference type="SUPFAM" id="SSF82549">
    <property type="entry name" value="DAK1/DegV-like"/>
    <property type="match status" value="1"/>
</dbReference>
<dbReference type="EMBL" id="JAVDUI010000001">
    <property type="protein sequence ID" value="MDR6893002.1"/>
    <property type="molecule type" value="Genomic_DNA"/>
</dbReference>
<name>A0AAE4C794_9MICC</name>
<dbReference type="AlphaFoldDB" id="A0AAE4C794"/>
<dbReference type="InterPro" id="IPR003797">
    <property type="entry name" value="DegV"/>
</dbReference>
<feature type="non-terminal residue" evidence="2">
    <location>
        <position position="297"/>
    </location>
</feature>
<reference evidence="2" key="1">
    <citation type="submission" date="2023-07" db="EMBL/GenBank/DDBJ databases">
        <title>Sequencing the genomes of 1000 actinobacteria strains.</title>
        <authorList>
            <person name="Klenk H.-P."/>
        </authorList>
    </citation>
    <scope>NUCLEOTIDE SEQUENCE</scope>
    <source>
        <strain evidence="2">DSM 13988</strain>
    </source>
</reference>
<dbReference type="RefSeq" id="WP_309852928.1">
    <property type="nucleotide sequence ID" value="NZ_JAVDUI010000001.1"/>
</dbReference>
<sequence>MAVIADSTAEVELLGGPAAGPTSGPASAEPRLARADAYVSVPVLIDGEPLRASGAKAAAEMAMAHATGRAVTTARPAPQAFADAIARCVEAGAASVVVVTMSARLSGTWESARLGAEGAAVPVTVVDSGSIGWQTAELVDTLVRCRPAEGGPSGAEDVRAVAGVHAETARPRLPLFATMPSVKTLLAGGRGAGHAAAGGAAQETAAGPAPEPSPLAAAGPWPVVTFDDGRLTGVLPVGTRDAAVEECVRLAAASAQGSVRLCVETNDPTRAALVEEACASAGVAPPLLCHLSPVLSA</sequence>
<dbReference type="Pfam" id="PF02645">
    <property type="entry name" value="DegV"/>
    <property type="match status" value="1"/>
</dbReference>
<proteinExistence type="predicted"/>
<keyword evidence="3" id="KW-1185">Reference proteome</keyword>
<feature type="compositionally biased region" description="Low complexity" evidence="1">
    <location>
        <begin position="193"/>
        <end position="208"/>
    </location>
</feature>
<dbReference type="PROSITE" id="PS51482">
    <property type="entry name" value="DEGV"/>
    <property type="match status" value="1"/>
</dbReference>
<comment type="caution">
    <text evidence="2">The sequence shown here is derived from an EMBL/GenBank/DDBJ whole genome shotgun (WGS) entry which is preliminary data.</text>
</comment>
<evidence type="ECO:0000313" key="3">
    <source>
        <dbReference type="Proteomes" id="UP001247307"/>
    </source>
</evidence>
<evidence type="ECO:0000256" key="1">
    <source>
        <dbReference type="SAM" id="MobiDB-lite"/>
    </source>
</evidence>
<organism evidence="2 3">
    <name type="scientific">Falsarthrobacter nasiphocae</name>
    <dbReference type="NCBI Taxonomy" id="189863"/>
    <lineage>
        <taxon>Bacteria</taxon>
        <taxon>Bacillati</taxon>
        <taxon>Actinomycetota</taxon>
        <taxon>Actinomycetes</taxon>
        <taxon>Micrococcales</taxon>
        <taxon>Micrococcaceae</taxon>
        <taxon>Falsarthrobacter</taxon>
    </lineage>
</organism>
<accession>A0AAE4C794</accession>
<gene>
    <name evidence="2" type="ORF">J2S35_001942</name>
</gene>